<evidence type="ECO:0000259" key="1">
    <source>
        <dbReference type="Pfam" id="PF01755"/>
    </source>
</evidence>
<evidence type="ECO:0000313" key="2">
    <source>
        <dbReference type="EMBL" id="PRO70178.1"/>
    </source>
</evidence>
<protein>
    <submittedName>
        <fullName evidence="2">Glycosyl transferase family 25</fullName>
    </submittedName>
</protein>
<keyword evidence="3" id="KW-1185">Reference proteome</keyword>
<dbReference type="InterPro" id="IPR002654">
    <property type="entry name" value="Glyco_trans_25"/>
</dbReference>
<dbReference type="EMBL" id="PVNO01000005">
    <property type="protein sequence ID" value="PRO70178.1"/>
    <property type="molecule type" value="Genomic_DNA"/>
</dbReference>
<proteinExistence type="predicted"/>
<gene>
    <name evidence="2" type="ORF">C6Y39_02775</name>
</gene>
<dbReference type="RefSeq" id="WP_105929810.1">
    <property type="nucleotide sequence ID" value="NZ_PVNO01000005.1"/>
</dbReference>
<accession>A0ABX5CRJ3</accession>
<feature type="domain" description="Glycosyl transferase family 25" evidence="1">
    <location>
        <begin position="5"/>
        <end position="169"/>
    </location>
</feature>
<comment type="caution">
    <text evidence="2">The sequence shown here is derived from an EMBL/GenBank/DDBJ whole genome shotgun (WGS) entry which is preliminary data.</text>
</comment>
<dbReference type="GO" id="GO:0016740">
    <property type="term" value="F:transferase activity"/>
    <property type="evidence" value="ECO:0007669"/>
    <property type="project" value="UniProtKB-KW"/>
</dbReference>
<sequence>MKSIPIFVINMEACVERWESTSSKLIALGLHPIRFNATVGRVLSNEEIEQHYDAHANRKYHHRNLTVGEIGCYISHQNLWMKISEEKIPYCLILEDDLCIDDKLPSLLKHVEQLKGWDMIKLFDNRDNLFIDSMPLDNTFTLGNFFKVPNCTAAYALSLSGAEKLLKRKLFFRAVDVDIQFHSEVGISVVGIRPYPFTQDKTFVSEIGVVNGGRHSNHSSFWRNLKFRIKMYFERKKLSADLTEISQ</sequence>
<dbReference type="Proteomes" id="UP000239539">
    <property type="component" value="Unassembled WGS sequence"/>
</dbReference>
<keyword evidence="2" id="KW-0808">Transferase</keyword>
<evidence type="ECO:0000313" key="3">
    <source>
        <dbReference type="Proteomes" id="UP000239539"/>
    </source>
</evidence>
<organism evidence="2 3">
    <name type="scientific">Alteromonas gracilis</name>
    <dbReference type="NCBI Taxonomy" id="1479524"/>
    <lineage>
        <taxon>Bacteria</taxon>
        <taxon>Pseudomonadati</taxon>
        <taxon>Pseudomonadota</taxon>
        <taxon>Gammaproteobacteria</taxon>
        <taxon>Alteromonadales</taxon>
        <taxon>Alteromonadaceae</taxon>
        <taxon>Alteromonas/Salinimonas group</taxon>
        <taxon>Alteromonas</taxon>
    </lineage>
</organism>
<dbReference type="Pfam" id="PF01755">
    <property type="entry name" value="Glyco_transf_25"/>
    <property type="match status" value="1"/>
</dbReference>
<reference evidence="3" key="1">
    <citation type="journal article" date="2020" name="Int. J. Syst. Evol. Microbiol.">
        <title>Alteromonas alba sp. nov., a marine bacterium isolated from the seawater of the West Pacific Ocean.</title>
        <authorList>
            <person name="Sun C."/>
            <person name="Wu Y.-H."/>
            <person name="Xamxidin M."/>
            <person name="Cheng H."/>
            <person name="Xu X.-W."/>
        </authorList>
    </citation>
    <scope>NUCLEOTIDE SEQUENCE [LARGE SCALE GENOMIC DNA]</scope>
    <source>
        <strain evidence="3">9a2</strain>
    </source>
</reference>
<dbReference type="CDD" id="cd06532">
    <property type="entry name" value="Glyco_transf_25"/>
    <property type="match status" value="1"/>
</dbReference>
<name>A0ABX5CRJ3_9ALTE</name>